<comment type="caution">
    <text evidence="2">The sequence shown here is derived from an EMBL/GenBank/DDBJ whole genome shotgun (WGS) entry which is preliminary data.</text>
</comment>
<name>A0A9K3D474_9EUKA</name>
<feature type="compositionally biased region" description="Basic and acidic residues" evidence="1">
    <location>
        <begin position="16"/>
        <end position="34"/>
    </location>
</feature>
<feature type="non-terminal residue" evidence="2">
    <location>
        <position position="180"/>
    </location>
</feature>
<dbReference type="AlphaFoldDB" id="A0A9K3D474"/>
<proteinExistence type="predicted"/>
<evidence type="ECO:0000256" key="1">
    <source>
        <dbReference type="SAM" id="MobiDB-lite"/>
    </source>
</evidence>
<organism evidence="2 3">
    <name type="scientific">Kipferlia bialata</name>
    <dbReference type="NCBI Taxonomy" id="797122"/>
    <lineage>
        <taxon>Eukaryota</taxon>
        <taxon>Metamonada</taxon>
        <taxon>Carpediemonas-like organisms</taxon>
        <taxon>Kipferlia</taxon>
    </lineage>
</organism>
<evidence type="ECO:0000313" key="3">
    <source>
        <dbReference type="Proteomes" id="UP000265618"/>
    </source>
</evidence>
<gene>
    <name evidence="2" type="ORF">KIPB_009415</name>
</gene>
<dbReference type="Proteomes" id="UP000265618">
    <property type="component" value="Unassembled WGS sequence"/>
</dbReference>
<feature type="region of interest" description="Disordered" evidence="1">
    <location>
        <begin position="1"/>
        <end position="149"/>
    </location>
</feature>
<feature type="compositionally biased region" description="Basic and acidic residues" evidence="1">
    <location>
        <begin position="85"/>
        <end position="103"/>
    </location>
</feature>
<evidence type="ECO:0000313" key="2">
    <source>
        <dbReference type="EMBL" id="GIQ87385.1"/>
    </source>
</evidence>
<dbReference type="EMBL" id="BDIP01003194">
    <property type="protein sequence ID" value="GIQ87385.1"/>
    <property type="molecule type" value="Genomic_DNA"/>
</dbReference>
<keyword evidence="3" id="KW-1185">Reference proteome</keyword>
<protein>
    <submittedName>
        <fullName evidence="2">Uncharacterized protein</fullName>
    </submittedName>
</protein>
<accession>A0A9K3D474</accession>
<feature type="compositionally biased region" description="Polar residues" evidence="1">
    <location>
        <begin position="68"/>
        <end position="80"/>
    </location>
</feature>
<sequence length="180" mass="19922">SKARHAISAKGGSRAAPEKSPKPTRERESAETERRHRRPETTRTPGRPKRPTPTFTTQAEKRERLERQNSTPSLGESGSNPVRAMEQEAEREREREREAEVLRSEAYTPPPAPLKVYEPEAGRESAGVSQSRSLGRERESIGSLETQGTPWSFCAKCGAGYAASPSARFCMDCGQKRGVL</sequence>
<reference evidence="2 3" key="1">
    <citation type="journal article" date="2018" name="PLoS ONE">
        <title>The draft genome of Kipferlia bialata reveals reductive genome evolution in fornicate parasites.</title>
        <authorList>
            <person name="Tanifuji G."/>
            <person name="Takabayashi S."/>
            <person name="Kume K."/>
            <person name="Takagi M."/>
            <person name="Nakayama T."/>
            <person name="Kamikawa R."/>
            <person name="Inagaki Y."/>
            <person name="Hashimoto T."/>
        </authorList>
    </citation>
    <scope>NUCLEOTIDE SEQUENCE [LARGE SCALE GENOMIC DNA]</scope>
    <source>
        <strain evidence="2">NY0173</strain>
    </source>
</reference>